<proteinExistence type="predicted"/>
<dbReference type="Proteomes" id="UP000051311">
    <property type="component" value="Unassembled WGS sequence"/>
</dbReference>
<dbReference type="OrthoDB" id="2268444at2"/>
<dbReference type="PATRIC" id="fig|1423748.3.peg.1836"/>
<accession>A0A0R1NTC2</accession>
<name>A0A0R1NTC2_9LACO</name>
<reference evidence="1 2" key="1">
    <citation type="journal article" date="2015" name="Genome Announc.">
        <title>Expanding the biotechnology potential of lactobacilli through comparative genomics of 213 strains and associated genera.</title>
        <authorList>
            <person name="Sun Z."/>
            <person name="Harris H.M."/>
            <person name="McCann A."/>
            <person name="Guo C."/>
            <person name="Argimon S."/>
            <person name="Zhang W."/>
            <person name="Yang X."/>
            <person name="Jeffery I.B."/>
            <person name="Cooney J.C."/>
            <person name="Kagawa T.F."/>
            <person name="Liu W."/>
            <person name="Song Y."/>
            <person name="Salvetti E."/>
            <person name="Wrobel A."/>
            <person name="Rasinkangas P."/>
            <person name="Parkhill J."/>
            <person name="Rea M.C."/>
            <person name="O'Sullivan O."/>
            <person name="Ritari J."/>
            <person name="Douillard F.P."/>
            <person name="Paul Ross R."/>
            <person name="Yang R."/>
            <person name="Briner A.E."/>
            <person name="Felis G.E."/>
            <person name="de Vos W.M."/>
            <person name="Barrangou R."/>
            <person name="Klaenhammer T.R."/>
            <person name="Caufield P.W."/>
            <person name="Cui Y."/>
            <person name="Zhang H."/>
            <person name="O'Toole P.W."/>
        </authorList>
    </citation>
    <scope>NUCLEOTIDE SEQUENCE [LARGE SCALE GENOMIC DNA]</scope>
    <source>
        <strain evidence="1 2">DSM 10532</strain>
    </source>
</reference>
<dbReference type="Gene3D" id="2.160.20.20">
    <property type="match status" value="1"/>
</dbReference>
<comment type="caution">
    <text evidence="1">The sequence shown here is derived from an EMBL/GenBank/DDBJ whole genome shotgun (WGS) entry which is preliminary data.</text>
</comment>
<dbReference type="STRING" id="1423748.FC37_GL001767"/>
<dbReference type="GeneID" id="78203045"/>
<sequence>MARIIRVGGSSSATSWHDALNDLRADDVLMLGPGYYYLPRGRELTDITIKGTGSLAEDTTIYGNISVSEDSRYVTLENLCVNTTTDNNSIFVPIETNGYVTLRNCCVKGYGTDTAAIAINGKVTLELYSTKITGGSVSMYENADFRLEMNDSQIDYPSENYCALALEGHGTAIINNSNIRGSINTFLKTNAELDLNNSEVDYVLLHGQTWMNMLNSTLTAKDDSCLYLSDDCWSNIVNSKFNGGIYIDKKTHTIIQNSTIDRMIVVDEAKVTMNNSIVMEHADFQDKSSCEATRVTFIGNMNYEYFLALSGHAQLNGHDLILHPNQADLAVQDEAKLKTNVLAAQTDTLNVEYNKRPNVYILGMHWTAKKK</sequence>
<dbReference type="EMBL" id="AZEL01000053">
    <property type="protein sequence ID" value="KRL20917.1"/>
    <property type="molecule type" value="Genomic_DNA"/>
</dbReference>
<gene>
    <name evidence="1" type="ORF">FC37_GL001767</name>
</gene>
<dbReference type="InterPro" id="IPR012332">
    <property type="entry name" value="Autotransporter_pectin_lyase_C"/>
</dbReference>
<dbReference type="RefSeq" id="WP_025006042.1">
    <property type="nucleotide sequence ID" value="NZ_AZEL01000053.1"/>
</dbReference>
<protein>
    <recommendedName>
        <fullName evidence="3">Right handed beta helix domain-containing protein</fullName>
    </recommendedName>
</protein>
<evidence type="ECO:0000313" key="2">
    <source>
        <dbReference type="Proteomes" id="UP000051311"/>
    </source>
</evidence>
<evidence type="ECO:0008006" key="3">
    <source>
        <dbReference type="Google" id="ProtNLM"/>
    </source>
</evidence>
<evidence type="ECO:0000313" key="1">
    <source>
        <dbReference type="EMBL" id="KRL20917.1"/>
    </source>
</evidence>
<dbReference type="InterPro" id="IPR011050">
    <property type="entry name" value="Pectin_lyase_fold/virulence"/>
</dbReference>
<organism evidence="1 2">
    <name type="scientific">Lactobacillus gallinarum DSM 10532 = JCM 2011</name>
    <dbReference type="NCBI Taxonomy" id="1423748"/>
    <lineage>
        <taxon>Bacteria</taxon>
        <taxon>Bacillati</taxon>
        <taxon>Bacillota</taxon>
        <taxon>Bacilli</taxon>
        <taxon>Lactobacillales</taxon>
        <taxon>Lactobacillaceae</taxon>
        <taxon>Lactobacillus</taxon>
    </lineage>
</organism>
<dbReference type="AlphaFoldDB" id="A0A0R1NTC2"/>
<dbReference type="SUPFAM" id="SSF51126">
    <property type="entry name" value="Pectin lyase-like"/>
    <property type="match status" value="1"/>
</dbReference>
<dbReference type="eggNOG" id="ENOG50309IS">
    <property type="taxonomic scope" value="Bacteria"/>
</dbReference>